<dbReference type="GO" id="GO:0045490">
    <property type="term" value="P:pectin catabolic process"/>
    <property type="evidence" value="ECO:0007669"/>
    <property type="project" value="InterPro"/>
</dbReference>
<dbReference type="InterPro" id="IPR027946">
    <property type="entry name" value="Ogl_dom"/>
</dbReference>
<protein>
    <submittedName>
        <fullName evidence="3">Oligogalacturonate lyase</fullName>
    </submittedName>
</protein>
<dbReference type="AlphaFoldDB" id="A0A246BDT0"/>
<dbReference type="EMBL" id="NHMK01000038">
    <property type="protein sequence ID" value="OWL93248.1"/>
    <property type="molecule type" value="Genomic_DNA"/>
</dbReference>
<proteinExistence type="predicted"/>
<sequence length="394" mass="44074">MPKGQLRSLTPHTFTDPDTGAAVTRLTPPDVTCHRTYFYQRCFTHSGDRLLFGGLFDGDWNLYLLDLMSGEARQLTEGSGDNTFGAFLSPDDRAAYYVKGGRELRRVHLDTLHEDVVYIVPDGQRGYGTWVANSAGTHMFGIEVAEGDLLPLDTWAGFRDTFFRNPRCRLIVIDLHSGRAQVIHQEARWLGHPMYRPDPPDSGPAGGRAPTVAYCHEGPHDLVQRRMWLIDEDGRNPRAVRPHVPGESCTHEFWVPDGSRLIYVLYRAGQRERLICAADPDTLTNETLMPMPPCSHLMSNADGTLLVGDGSGPPEDVADAAAHQFDPDPFLHLFDLRARTTRPLAGHHSSWRVHLDSRQVTHPHPSFTPDEQAVLFTSDMHGEPALYLARLPHP</sequence>
<evidence type="ECO:0000313" key="4">
    <source>
        <dbReference type="Proteomes" id="UP000197208"/>
    </source>
</evidence>
<feature type="domain" description="Oligogalacturonate lyase" evidence="2">
    <location>
        <begin position="1"/>
        <end position="393"/>
    </location>
</feature>
<reference evidence="3 4" key="1">
    <citation type="submission" date="2017-05" db="EMBL/GenBank/DDBJ databases">
        <title>De novo genome assembly of Deniococcus indicus strain DR1.</title>
        <authorList>
            <person name="Chauhan D."/>
            <person name="Yennamalli R.M."/>
            <person name="Priyadarshini R."/>
        </authorList>
    </citation>
    <scope>NUCLEOTIDE SEQUENCE [LARGE SCALE GENOMIC DNA]</scope>
    <source>
        <strain evidence="3 4">DR1</strain>
    </source>
</reference>
<dbReference type="RefSeq" id="WP_088250475.1">
    <property type="nucleotide sequence ID" value="NZ_NHMK01000038.1"/>
</dbReference>
<dbReference type="Proteomes" id="UP000197208">
    <property type="component" value="Unassembled WGS sequence"/>
</dbReference>
<dbReference type="InterPro" id="IPR015943">
    <property type="entry name" value="WD40/YVTN_repeat-like_dom_sf"/>
</dbReference>
<name>A0A246BDT0_9DEIO</name>
<evidence type="ECO:0000259" key="2">
    <source>
        <dbReference type="Pfam" id="PF14583"/>
    </source>
</evidence>
<evidence type="ECO:0000313" key="3">
    <source>
        <dbReference type="EMBL" id="OWL93248.1"/>
    </source>
</evidence>
<dbReference type="Pfam" id="PF14583">
    <property type="entry name" value="Pectate_lyase22"/>
    <property type="match status" value="1"/>
</dbReference>
<dbReference type="Gene3D" id="2.130.10.10">
    <property type="entry name" value="YVTN repeat-like/Quinoprotein amine dehydrogenase"/>
    <property type="match status" value="1"/>
</dbReference>
<accession>A0A246BDT0</accession>
<comment type="caution">
    <text evidence="3">The sequence shown here is derived from an EMBL/GenBank/DDBJ whole genome shotgun (WGS) entry which is preliminary data.</text>
</comment>
<dbReference type="GO" id="GO:0047487">
    <property type="term" value="F:oligogalacturonide lyase activity"/>
    <property type="evidence" value="ECO:0007669"/>
    <property type="project" value="InterPro"/>
</dbReference>
<organism evidence="3 4">
    <name type="scientific">Deinococcus indicus</name>
    <dbReference type="NCBI Taxonomy" id="223556"/>
    <lineage>
        <taxon>Bacteria</taxon>
        <taxon>Thermotogati</taxon>
        <taxon>Deinococcota</taxon>
        <taxon>Deinococci</taxon>
        <taxon>Deinococcales</taxon>
        <taxon>Deinococcaceae</taxon>
        <taxon>Deinococcus</taxon>
    </lineage>
</organism>
<gene>
    <name evidence="3" type="ORF">CBQ26_20540</name>
</gene>
<dbReference type="OrthoDB" id="198533at2"/>
<dbReference type="SUPFAM" id="SSF82171">
    <property type="entry name" value="DPP6 N-terminal domain-like"/>
    <property type="match status" value="1"/>
</dbReference>
<keyword evidence="4" id="KW-1185">Reference proteome</keyword>
<feature type="region of interest" description="Disordered" evidence="1">
    <location>
        <begin position="1"/>
        <end position="21"/>
    </location>
</feature>
<keyword evidence="3" id="KW-0456">Lyase</keyword>
<evidence type="ECO:0000256" key="1">
    <source>
        <dbReference type="SAM" id="MobiDB-lite"/>
    </source>
</evidence>